<proteinExistence type="predicted"/>
<reference evidence="2 3" key="1">
    <citation type="journal article" date="2015" name="Nature">
        <title>rRNA introns, odd ribosomes, and small enigmatic genomes across a large radiation of phyla.</title>
        <authorList>
            <person name="Brown C.T."/>
            <person name="Hug L.A."/>
            <person name="Thomas B.C."/>
            <person name="Sharon I."/>
            <person name="Castelle C.J."/>
            <person name="Singh A."/>
            <person name="Wilkins M.J."/>
            <person name="Williams K.H."/>
            <person name="Banfield J.F."/>
        </authorList>
    </citation>
    <scope>NUCLEOTIDE SEQUENCE [LARGE SCALE GENOMIC DNA]</scope>
</reference>
<dbReference type="AlphaFoldDB" id="A0A0G1DH54"/>
<dbReference type="STRING" id="1618578.UV74_C0013G0161"/>
<gene>
    <name evidence="2" type="ORF">UV74_C0013G0161</name>
</gene>
<evidence type="ECO:0000313" key="2">
    <source>
        <dbReference type="EMBL" id="KKS97039.1"/>
    </source>
</evidence>
<organism evidence="2 3">
    <name type="scientific">Candidatus Woesebacteria bacterium GW2011_GWB1_43_14</name>
    <dbReference type="NCBI Taxonomy" id="1618578"/>
    <lineage>
        <taxon>Bacteria</taxon>
        <taxon>Candidatus Woeseibacteriota</taxon>
    </lineage>
</organism>
<dbReference type="InterPro" id="IPR045584">
    <property type="entry name" value="Pilin-like"/>
</dbReference>
<dbReference type="Gene3D" id="3.30.700.10">
    <property type="entry name" value="Glycoprotein, Type 4 Pilin"/>
    <property type="match status" value="1"/>
</dbReference>
<protein>
    <recommendedName>
        <fullName evidence="4">Type II secretion system protein GspG C-terminal domain-containing protein</fullName>
    </recommendedName>
</protein>
<keyword evidence="1" id="KW-0812">Transmembrane</keyword>
<feature type="transmembrane region" description="Helical" evidence="1">
    <location>
        <begin position="12"/>
        <end position="33"/>
    </location>
</feature>
<evidence type="ECO:0000256" key="1">
    <source>
        <dbReference type="SAM" id="Phobius"/>
    </source>
</evidence>
<dbReference type="Proteomes" id="UP000034090">
    <property type="component" value="Unassembled WGS sequence"/>
</dbReference>
<accession>A0A0G1DH54</accession>
<keyword evidence="1" id="KW-1133">Transmembrane helix</keyword>
<sequence length="200" mass="22906">MTILGFNKTEQVWVFIILSVLSVTVAVNMRVALRKSRDVQRKADIRSISDALLHYQSEFGFFPLSSSDGDILACKGEVGEDGILEFRACKWGWEELRDIFDESYPPYLKRIPSDPSHDAGARYRYISNGSRFQVYASLEGVDEPEYSEKILLRNLNCGDKICNFGLSFGDTPLDKSIEEYENEMRAKEIEILKKKGLYHE</sequence>
<name>A0A0G1DH54_9BACT</name>
<dbReference type="EMBL" id="LCFQ01000013">
    <property type="protein sequence ID" value="KKS97039.1"/>
    <property type="molecule type" value="Genomic_DNA"/>
</dbReference>
<evidence type="ECO:0000313" key="3">
    <source>
        <dbReference type="Proteomes" id="UP000034090"/>
    </source>
</evidence>
<comment type="caution">
    <text evidence="2">The sequence shown here is derived from an EMBL/GenBank/DDBJ whole genome shotgun (WGS) entry which is preliminary data.</text>
</comment>
<evidence type="ECO:0008006" key="4">
    <source>
        <dbReference type="Google" id="ProtNLM"/>
    </source>
</evidence>
<dbReference type="SUPFAM" id="SSF54523">
    <property type="entry name" value="Pili subunits"/>
    <property type="match status" value="1"/>
</dbReference>
<keyword evidence="1" id="KW-0472">Membrane</keyword>